<accession>A0A4Y7SYT0</accession>
<evidence type="ECO:0000256" key="1">
    <source>
        <dbReference type="SAM" id="Coils"/>
    </source>
</evidence>
<protein>
    <submittedName>
        <fullName evidence="3">Uncharacterized protein</fullName>
    </submittedName>
</protein>
<proteinExistence type="predicted"/>
<feature type="compositionally biased region" description="Pro residues" evidence="2">
    <location>
        <begin position="657"/>
        <end position="666"/>
    </location>
</feature>
<feature type="region of interest" description="Disordered" evidence="2">
    <location>
        <begin position="764"/>
        <end position="783"/>
    </location>
</feature>
<sequence length="1074" mass="118400">MALPDRPGLGDTDASTLACMSTAVVYQLFTGSVRGKQIALEYPRHVQHLLPELFQAARVSAIAYKSKTEPYIDYGSRKSKLLRERFPFDCEAYESVPLMLVDPSGAIAAVHLPGILSSRLRQQVQQALQVLQDAGITDKHPCGWAYGWGTPIVELNNGGLCGGPPFPLRPLCPSECAAWLRFLALMRDTFCIVHAIRAIFDPDGADRILETRTRFVDSLRSSPSALPLLVVNEWGSPFNQLSIFVNRGISFVETLRLPDRLHTISSFGSDFRQILTIPAMALRLGFPPGTVTLIKGRIPFQVSQPTQPHAFFIEWHPPSAGTFEPSWDIEPARGSELRRHFVPQWGNLPSQDLIREQHAPLCIQGWVGMNSGRPEVTWAGPSPTLLITMYVPMPLVDASALQAVYSSAALRDMPAIQQAEGEAMSANTKEIYLRRLGNELGWAATIGAIADAYNHRVWHQKLVTDVLTALASDDPSDPEAYSAMKPYKVLDVLFEVNTLAWWGDTANITVHGFRSLDAVVNAFTQDRVTTINWEDALAFTERLRTGANRSELIAQAKVIAESILELLRERIDEVKARMRILAEQLERESGGVIEWHLSNAEEFVPKGPADEDVVIPFAPSESAGVGGNSPTVRRRVFRLPNAPLRTDQPWLDGPEAPVRPPTPLAPPKRTQKKKGPEDQPAQPLLDPVQAQPAQVKPVAPFQRMGLPSHPKDVAAKPKVARAFVVVARKAPKALSSVETGAILPRAHPDVAPAAIAKLVDSIPSASGASASPKKTTPKAPFTAHGPSRKMIIVNFGPGNNVPGPHWEFVIHGINNALQQHERKPRLQTGSCNYGGWSLNFDDVPNEADLNVVRGWLIASYPDLARSIVADPPMSKSYLRLIGVPHYRNALQELTLPSDIMDALNKSPLAAHINLAAPPRLVKESEGSTVVTAYFDIWDTSTGARARCLHGKRVIALGHECFICGTTPQVGVPMCQKCWKWGHSTHVCRENHRCARCGQPHRTDEHRLRASCCQGQPKNDPPVPPTPATMPCPHKHRCLACRKEGHSVSDRKCKFWYAHFDRKKIEALYAKYNPK</sequence>
<reference evidence="3 4" key="1">
    <citation type="journal article" date="2019" name="Nat. Ecol. Evol.">
        <title>Megaphylogeny resolves global patterns of mushroom evolution.</title>
        <authorList>
            <person name="Varga T."/>
            <person name="Krizsan K."/>
            <person name="Foldi C."/>
            <person name="Dima B."/>
            <person name="Sanchez-Garcia M."/>
            <person name="Sanchez-Ramirez S."/>
            <person name="Szollosi G.J."/>
            <person name="Szarkandi J.G."/>
            <person name="Papp V."/>
            <person name="Albert L."/>
            <person name="Andreopoulos W."/>
            <person name="Angelini C."/>
            <person name="Antonin V."/>
            <person name="Barry K.W."/>
            <person name="Bougher N.L."/>
            <person name="Buchanan P."/>
            <person name="Buyck B."/>
            <person name="Bense V."/>
            <person name="Catcheside P."/>
            <person name="Chovatia M."/>
            <person name="Cooper J."/>
            <person name="Damon W."/>
            <person name="Desjardin D."/>
            <person name="Finy P."/>
            <person name="Geml J."/>
            <person name="Haridas S."/>
            <person name="Hughes K."/>
            <person name="Justo A."/>
            <person name="Karasinski D."/>
            <person name="Kautmanova I."/>
            <person name="Kiss B."/>
            <person name="Kocsube S."/>
            <person name="Kotiranta H."/>
            <person name="LaButti K.M."/>
            <person name="Lechner B.E."/>
            <person name="Liimatainen K."/>
            <person name="Lipzen A."/>
            <person name="Lukacs Z."/>
            <person name="Mihaltcheva S."/>
            <person name="Morgado L.N."/>
            <person name="Niskanen T."/>
            <person name="Noordeloos M.E."/>
            <person name="Ohm R.A."/>
            <person name="Ortiz-Santana B."/>
            <person name="Ovrebo C."/>
            <person name="Racz N."/>
            <person name="Riley R."/>
            <person name="Savchenko A."/>
            <person name="Shiryaev A."/>
            <person name="Soop K."/>
            <person name="Spirin V."/>
            <person name="Szebenyi C."/>
            <person name="Tomsovsky M."/>
            <person name="Tulloss R.E."/>
            <person name="Uehling J."/>
            <person name="Grigoriev I.V."/>
            <person name="Vagvolgyi C."/>
            <person name="Papp T."/>
            <person name="Martin F.M."/>
            <person name="Miettinen O."/>
            <person name="Hibbett D.S."/>
            <person name="Nagy L.G."/>
        </authorList>
    </citation>
    <scope>NUCLEOTIDE SEQUENCE [LARGE SCALE GENOMIC DNA]</scope>
    <source>
        <strain evidence="3 4">FP101781</strain>
    </source>
</reference>
<name>A0A4Y7SYT0_COPMI</name>
<dbReference type="Proteomes" id="UP000298030">
    <property type="component" value="Unassembled WGS sequence"/>
</dbReference>
<dbReference type="EMBL" id="QPFP01000045">
    <property type="protein sequence ID" value="TEB26784.1"/>
    <property type="molecule type" value="Genomic_DNA"/>
</dbReference>
<gene>
    <name evidence="3" type="ORF">FA13DRAFT_1795263</name>
</gene>
<feature type="coiled-coil region" evidence="1">
    <location>
        <begin position="557"/>
        <end position="588"/>
    </location>
</feature>
<evidence type="ECO:0000313" key="4">
    <source>
        <dbReference type="Proteomes" id="UP000298030"/>
    </source>
</evidence>
<evidence type="ECO:0000313" key="3">
    <source>
        <dbReference type="EMBL" id="TEB26784.1"/>
    </source>
</evidence>
<comment type="caution">
    <text evidence="3">The sequence shown here is derived from an EMBL/GenBank/DDBJ whole genome shotgun (WGS) entry which is preliminary data.</text>
</comment>
<dbReference type="OrthoDB" id="2997340at2759"/>
<organism evidence="3 4">
    <name type="scientific">Coprinellus micaceus</name>
    <name type="common">Glistening ink-cap mushroom</name>
    <name type="synonym">Coprinus micaceus</name>
    <dbReference type="NCBI Taxonomy" id="71717"/>
    <lineage>
        <taxon>Eukaryota</taxon>
        <taxon>Fungi</taxon>
        <taxon>Dikarya</taxon>
        <taxon>Basidiomycota</taxon>
        <taxon>Agaricomycotina</taxon>
        <taxon>Agaricomycetes</taxon>
        <taxon>Agaricomycetidae</taxon>
        <taxon>Agaricales</taxon>
        <taxon>Agaricineae</taxon>
        <taxon>Psathyrellaceae</taxon>
        <taxon>Coprinellus</taxon>
    </lineage>
</organism>
<keyword evidence="4" id="KW-1185">Reference proteome</keyword>
<evidence type="ECO:0000256" key="2">
    <source>
        <dbReference type="SAM" id="MobiDB-lite"/>
    </source>
</evidence>
<dbReference type="AlphaFoldDB" id="A0A4Y7SYT0"/>
<keyword evidence="1" id="KW-0175">Coiled coil</keyword>
<feature type="region of interest" description="Disordered" evidence="2">
    <location>
        <begin position="644"/>
        <end position="690"/>
    </location>
</feature>